<sequence length="563" mass="64835">MRELRLHNYLEDCLINLSNENGYGNVNASSSSSVKSCLWRGPIQPMGLQNLNVLELRGCNSVKVVFPHCVVVWMAQLRKLIVKECWKMEHIVGNEEEHNDDDDNRVEFPKLESLLLSGMRAFRSFYFAFDTEDTARNTLLNHQVIFPCLEKVEIYRMKKLSQVVDGQMLSCSLCKVREMLVYDCENLSVVAASDMGSLQRLEVSDCESLEAVFSFEGNQATLGQLNYLYLQNLPKLVEIWRIPSPGNGTFQNLRYLIVGECKNLRLWLPFHVAKMLVKIQEILIAQCETMEGVIETDRENDAELAVFPDLERIQLEDLPMLEMFSSGSLRRLDIAGCPKWKIFHKAPISDSKSIKTSNLKTSEGSFFHQKVKFPSLEILYISEKVELLPDGILVLRNLTKLNICNCDNVRYLLSPSIARELSSIQELWIEKCKLIEEIVVRDVEDDEKVDKLVLPQLKKLILMKLENFKWLFHGDLDFPSFVFFEFDECPKMEVLCCGTLCTTKPIEVKLRYPEIIWTQDLNDTIRSKYTRESAVKNEAESSTTVVEDVEFEEAERQAGEMNE</sequence>
<name>A0ACC0AKF0_CATRO</name>
<reference evidence="2" key="1">
    <citation type="journal article" date="2023" name="Nat. Plants">
        <title>Single-cell RNA sequencing provides a high-resolution roadmap for understanding the multicellular compartmentation of specialized metabolism.</title>
        <authorList>
            <person name="Sun S."/>
            <person name="Shen X."/>
            <person name="Li Y."/>
            <person name="Li Y."/>
            <person name="Wang S."/>
            <person name="Li R."/>
            <person name="Zhang H."/>
            <person name="Shen G."/>
            <person name="Guo B."/>
            <person name="Wei J."/>
            <person name="Xu J."/>
            <person name="St-Pierre B."/>
            <person name="Chen S."/>
            <person name="Sun C."/>
        </authorList>
    </citation>
    <scope>NUCLEOTIDE SEQUENCE [LARGE SCALE GENOMIC DNA]</scope>
</reference>
<dbReference type="EMBL" id="CM044706">
    <property type="protein sequence ID" value="KAI5659918.1"/>
    <property type="molecule type" value="Genomic_DNA"/>
</dbReference>
<gene>
    <name evidence="1" type="ORF">M9H77_28711</name>
</gene>
<organism evidence="1 2">
    <name type="scientific">Catharanthus roseus</name>
    <name type="common">Madagascar periwinkle</name>
    <name type="synonym">Vinca rosea</name>
    <dbReference type="NCBI Taxonomy" id="4058"/>
    <lineage>
        <taxon>Eukaryota</taxon>
        <taxon>Viridiplantae</taxon>
        <taxon>Streptophyta</taxon>
        <taxon>Embryophyta</taxon>
        <taxon>Tracheophyta</taxon>
        <taxon>Spermatophyta</taxon>
        <taxon>Magnoliopsida</taxon>
        <taxon>eudicotyledons</taxon>
        <taxon>Gunneridae</taxon>
        <taxon>Pentapetalae</taxon>
        <taxon>asterids</taxon>
        <taxon>lamiids</taxon>
        <taxon>Gentianales</taxon>
        <taxon>Apocynaceae</taxon>
        <taxon>Rauvolfioideae</taxon>
        <taxon>Vinceae</taxon>
        <taxon>Catharanthinae</taxon>
        <taxon>Catharanthus</taxon>
    </lineage>
</organism>
<proteinExistence type="predicted"/>
<dbReference type="Proteomes" id="UP001060085">
    <property type="component" value="Linkage Group LG06"/>
</dbReference>
<keyword evidence="2" id="KW-1185">Reference proteome</keyword>
<evidence type="ECO:0000313" key="2">
    <source>
        <dbReference type="Proteomes" id="UP001060085"/>
    </source>
</evidence>
<evidence type="ECO:0000313" key="1">
    <source>
        <dbReference type="EMBL" id="KAI5659918.1"/>
    </source>
</evidence>
<protein>
    <submittedName>
        <fullName evidence="1">Uncharacterized protein</fullName>
    </submittedName>
</protein>
<comment type="caution">
    <text evidence="1">The sequence shown here is derived from an EMBL/GenBank/DDBJ whole genome shotgun (WGS) entry which is preliminary data.</text>
</comment>
<accession>A0ACC0AKF0</accession>